<dbReference type="Proteomes" id="UP000199144">
    <property type="component" value="Unassembled WGS sequence"/>
</dbReference>
<feature type="chain" id="PRO_5011739440" description="Phospholipase A2" evidence="1">
    <location>
        <begin position="21"/>
        <end position="183"/>
    </location>
</feature>
<keyword evidence="1" id="KW-0732">Signal</keyword>
<protein>
    <recommendedName>
        <fullName evidence="4">Phospholipase A2</fullName>
    </recommendedName>
</protein>
<evidence type="ECO:0000256" key="1">
    <source>
        <dbReference type="SAM" id="SignalP"/>
    </source>
</evidence>
<dbReference type="EMBL" id="FOTQ01000005">
    <property type="protein sequence ID" value="SFM22259.1"/>
    <property type="molecule type" value="Genomic_DNA"/>
</dbReference>
<dbReference type="RefSeq" id="WP_242654786.1">
    <property type="nucleotide sequence ID" value="NZ_FOTQ01000005.1"/>
</dbReference>
<name>A0A1I4P3F0_9RHOB</name>
<dbReference type="AlphaFoldDB" id="A0A1I4P3F0"/>
<sequence>MNRLKCASLLLILGGSSVGAEEVDLGPTARLEVWRHARLEATRTAPDAVLAPFTTDGCSGGMSSAWTTVARLFPEFAEAHENQPPWEECCVIHDRAYHLGGVSSAPEDSYFARLAADEALETCVAATANRRGDDLKTLYDLSDAQVTTAYELIGKAMFDAVRVGGAPCSGLSWRWGYGWPQCW</sequence>
<feature type="signal peptide" evidence="1">
    <location>
        <begin position="1"/>
        <end position="20"/>
    </location>
</feature>
<evidence type="ECO:0000313" key="3">
    <source>
        <dbReference type="Proteomes" id="UP000199144"/>
    </source>
</evidence>
<dbReference type="STRING" id="254406.SAMN04488042_10562"/>
<accession>A0A1I4P3F0</accession>
<reference evidence="2 3" key="1">
    <citation type="submission" date="2016-10" db="EMBL/GenBank/DDBJ databases">
        <authorList>
            <person name="de Groot N.N."/>
        </authorList>
    </citation>
    <scope>NUCLEOTIDE SEQUENCE [LARGE SCALE GENOMIC DNA]</scope>
    <source>
        <strain evidence="2 3">DSM 15283</strain>
    </source>
</reference>
<gene>
    <name evidence="2" type="ORF">SAMN04488042_10562</name>
</gene>
<organism evidence="2 3">
    <name type="scientific">Shimia aestuarii</name>
    <dbReference type="NCBI Taxonomy" id="254406"/>
    <lineage>
        <taxon>Bacteria</taxon>
        <taxon>Pseudomonadati</taxon>
        <taxon>Pseudomonadota</taxon>
        <taxon>Alphaproteobacteria</taxon>
        <taxon>Rhodobacterales</taxon>
        <taxon>Roseobacteraceae</taxon>
    </lineage>
</organism>
<proteinExistence type="predicted"/>
<keyword evidence="3" id="KW-1185">Reference proteome</keyword>
<evidence type="ECO:0000313" key="2">
    <source>
        <dbReference type="EMBL" id="SFM22259.1"/>
    </source>
</evidence>
<evidence type="ECO:0008006" key="4">
    <source>
        <dbReference type="Google" id="ProtNLM"/>
    </source>
</evidence>